<dbReference type="OrthoDB" id="5456285at2"/>
<dbReference type="CDD" id="cd00156">
    <property type="entry name" value="REC"/>
    <property type="match status" value="1"/>
</dbReference>
<evidence type="ECO:0000256" key="3">
    <source>
        <dbReference type="ARBA" id="ARBA00023163"/>
    </source>
</evidence>
<dbReference type="InterPro" id="IPR001789">
    <property type="entry name" value="Sig_transdc_resp-reg_receiver"/>
</dbReference>
<sequence>MKYDARATRPVSAAPKRVLVVDDDPTFCKIALRAFTDEGTEVVTAADGLRAIERLRPGQVDLLVVDLEMPGADGFSVIKHVRSTEGLTKLPVIVITGKKSLDAIDTVYRLGANSYVTKPVNWALLPYKVKDTLAKA</sequence>
<evidence type="ECO:0000259" key="5">
    <source>
        <dbReference type="PROSITE" id="PS50110"/>
    </source>
</evidence>
<keyword evidence="2" id="KW-0805">Transcription regulation</keyword>
<keyword evidence="3" id="KW-0804">Transcription</keyword>
<keyword evidence="1 4" id="KW-0597">Phosphoprotein</keyword>
<evidence type="ECO:0000313" key="6">
    <source>
        <dbReference type="EMBL" id="PSC03262.1"/>
    </source>
</evidence>
<dbReference type="PROSITE" id="PS50110">
    <property type="entry name" value="RESPONSE_REGULATORY"/>
    <property type="match status" value="1"/>
</dbReference>
<accession>A0A2T1HNP8</accession>
<feature type="modified residue" description="4-aspartylphosphate" evidence="4">
    <location>
        <position position="66"/>
    </location>
</feature>
<keyword evidence="7" id="KW-1185">Reference proteome</keyword>
<dbReference type="PANTHER" id="PTHR44591:SF3">
    <property type="entry name" value="RESPONSE REGULATORY DOMAIN-CONTAINING PROTEIN"/>
    <property type="match status" value="1"/>
</dbReference>
<evidence type="ECO:0000256" key="1">
    <source>
        <dbReference type="ARBA" id="ARBA00022553"/>
    </source>
</evidence>
<evidence type="ECO:0000313" key="7">
    <source>
        <dbReference type="Proteomes" id="UP000239772"/>
    </source>
</evidence>
<comment type="caution">
    <text evidence="6">The sequence shown here is derived from an EMBL/GenBank/DDBJ whole genome shotgun (WGS) entry which is preliminary data.</text>
</comment>
<name>A0A2T1HNP8_9HYPH</name>
<dbReference type="InterPro" id="IPR050595">
    <property type="entry name" value="Bact_response_regulator"/>
</dbReference>
<evidence type="ECO:0000256" key="4">
    <source>
        <dbReference type="PROSITE-ProRule" id="PRU00169"/>
    </source>
</evidence>
<dbReference type="InterPro" id="IPR011006">
    <property type="entry name" value="CheY-like_superfamily"/>
</dbReference>
<dbReference type="SMART" id="SM00448">
    <property type="entry name" value="REC"/>
    <property type="match status" value="1"/>
</dbReference>
<dbReference type="GO" id="GO:0000160">
    <property type="term" value="P:phosphorelay signal transduction system"/>
    <property type="evidence" value="ECO:0007669"/>
    <property type="project" value="InterPro"/>
</dbReference>
<feature type="domain" description="Response regulatory" evidence="5">
    <location>
        <begin position="17"/>
        <end position="133"/>
    </location>
</feature>
<organism evidence="6 7">
    <name type="scientific">Alsobacter soli</name>
    <dbReference type="NCBI Taxonomy" id="2109933"/>
    <lineage>
        <taxon>Bacteria</taxon>
        <taxon>Pseudomonadati</taxon>
        <taxon>Pseudomonadota</taxon>
        <taxon>Alphaproteobacteria</taxon>
        <taxon>Hyphomicrobiales</taxon>
        <taxon>Alsobacteraceae</taxon>
        <taxon>Alsobacter</taxon>
    </lineage>
</organism>
<protein>
    <submittedName>
        <fullName evidence="6">Response regulator</fullName>
    </submittedName>
</protein>
<dbReference type="Pfam" id="PF00072">
    <property type="entry name" value="Response_reg"/>
    <property type="match status" value="1"/>
</dbReference>
<dbReference type="PANTHER" id="PTHR44591">
    <property type="entry name" value="STRESS RESPONSE REGULATOR PROTEIN 1"/>
    <property type="match status" value="1"/>
</dbReference>
<evidence type="ECO:0000256" key="2">
    <source>
        <dbReference type="ARBA" id="ARBA00023015"/>
    </source>
</evidence>
<dbReference type="SUPFAM" id="SSF52172">
    <property type="entry name" value="CheY-like"/>
    <property type="match status" value="1"/>
</dbReference>
<dbReference type="AlphaFoldDB" id="A0A2T1HNP8"/>
<gene>
    <name evidence="6" type="ORF">SLNSH_19585</name>
</gene>
<proteinExistence type="predicted"/>
<dbReference type="EMBL" id="PVZS01000028">
    <property type="protein sequence ID" value="PSC03262.1"/>
    <property type="molecule type" value="Genomic_DNA"/>
</dbReference>
<dbReference type="Proteomes" id="UP000239772">
    <property type="component" value="Unassembled WGS sequence"/>
</dbReference>
<dbReference type="RefSeq" id="WP_106339078.1">
    <property type="nucleotide sequence ID" value="NZ_PVZS01000028.1"/>
</dbReference>
<reference evidence="7" key="1">
    <citation type="submission" date="2018-03" db="EMBL/GenBank/DDBJ databases">
        <authorList>
            <person name="Sun L."/>
            <person name="Liu H."/>
            <person name="Chen W."/>
            <person name="Huang K."/>
            <person name="Liu W."/>
            <person name="Gao X."/>
        </authorList>
    </citation>
    <scope>NUCLEOTIDE SEQUENCE [LARGE SCALE GENOMIC DNA]</scope>
    <source>
        <strain evidence="7">SH9</strain>
    </source>
</reference>
<dbReference type="Gene3D" id="3.40.50.2300">
    <property type="match status" value="1"/>
</dbReference>